<feature type="non-terminal residue" evidence="2">
    <location>
        <position position="63"/>
    </location>
</feature>
<sequence>MFYMIAVLVLLSVMLAPEIEAGKCEDSCTDAYNACCSRCARARGKKAKFFCYSSCSIRYGSCL</sequence>
<proteinExistence type="evidence at transcript level"/>
<organism evidence="2">
    <name type="scientific">Schmidtea mediterranea</name>
    <name type="common">Freshwater planarian flatworm</name>
    <dbReference type="NCBI Taxonomy" id="79327"/>
    <lineage>
        <taxon>Eukaryota</taxon>
        <taxon>Metazoa</taxon>
        <taxon>Spiralia</taxon>
        <taxon>Lophotrochozoa</taxon>
        <taxon>Platyhelminthes</taxon>
        <taxon>Rhabditophora</taxon>
        <taxon>Seriata</taxon>
        <taxon>Tricladida</taxon>
        <taxon>Continenticola</taxon>
        <taxon>Geoplanoidea</taxon>
        <taxon>Dugesiidae</taxon>
        <taxon>Schmidtea</taxon>
    </lineage>
</organism>
<accession>V9XQQ6</accession>
<keyword evidence="1" id="KW-0732">Signal</keyword>
<reference evidence="2" key="1">
    <citation type="submission" date="2013-10" db="EMBL/GenBank/DDBJ databases">
        <title>Expression cloning of novel planarian secreted proteins by a yeast-based Signal Sequence Trap screen.</title>
        <authorList>
            <person name="Rossi A."/>
        </authorList>
    </citation>
    <scope>NUCLEOTIDE SEQUENCE</scope>
</reference>
<dbReference type="EMBL" id="KF730690">
    <property type="protein sequence ID" value="AHD24747.1"/>
    <property type="molecule type" value="mRNA"/>
</dbReference>
<name>V9XQQ6_SCHMD</name>
<evidence type="ECO:0000256" key="1">
    <source>
        <dbReference type="SAM" id="SignalP"/>
    </source>
</evidence>
<protein>
    <submittedName>
        <fullName evidence="2">X1.B.B5.3</fullName>
    </submittedName>
</protein>
<evidence type="ECO:0000313" key="2">
    <source>
        <dbReference type="EMBL" id="AHD24747.1"/>
    </source>
</evidence>
<feature type="chain" id="PRO_5004784259" evidence="1">
    <location>
        <begin position="22"/>
        <end position="63"/>
    </location>
</feature>
<feature type="signal peptide" evidence="1">
    <location>
        <begin position="1"/>
        <end position="21"/>
    </location>
</feature>
<dbReference type="AlphaFoldDB" id="V9XQQ6"/>